<dbReference type="Proteomes" id="UP000708208">
    <property type="component" value="Unassembled WGS sequence"/>
</dbReference>
<proteinExistence type="predicted"/>
<evidence type="ECO:0000313" key="3">
    <source>
        <dbReference type="Proteomes" id="UP000708208"/>
    </source>
</evidence>
<accession>A0A8J2JVL5</accession>
<feature type="region of interest" description="Disordered" evidence="1">
    <location>
        <begin position="72"/>
        <end position="103"/>
    </location>
</feature>
<dbReference type="AlphaFoldDB" id="A0A8J2JVL5"/>
<evidence type="ECO:0000256" key="1">
    <source>
        <dbReference type="SAM" id="MobiDB-lite"/>
    </source>
</evidence>
<protein>
    <submittedName>
        <fullName evidence="2">Uncharacterized protein</fullName>
    </submittedName>
</protein>
<keyword evidence="3" id="KW-1185">Reference proteome</keyword>
<feature type="compositionally biased region" description="Basic and acidic residues" evidence="1">
    <location>
        <begin position="82"/>
        <end position="100"/>
    </location>
</feature>
<dbReference type="EMBL" id="CAJVCH010092430">
    <property type="protein sequence ID" value="CAG7722790.1"/>
    <property type="molecule type" value="Genomic_DNA"/>
</dbReference>
<name>A0A8J2JVL5_9HEXA</name>
<reference evidence="2" key="1">
    <citation type="submission" date="2021-06" db="EMBL/GenBank/DDBJ databases">
        <authorList>
            <person name="Hodson N. C."/>
            <person name="Mongue J. A."/>
            <person name="Jaron S. K."/>
        </authorList>
    </citation>
    <scope>NUCLEOTIDE SEQUENCE</scope>
</reference>
<comment type="caution">
    <text evidence="2">The sequence shown here is derived from an EMBL/GenBank/DDBJ whole genome shotgun (WGS) entry which is preliminary data.</text>
</comment>
<sequence>MKSKIQRYVWRPKVPAYIQQAFTPQNQPPFPPGLRFVKADVIFDKQIDWWAPDAPYPYVDPRESRRKKLVGQPLDDVAGPSQDDHQLSCHTRREAKDRRSVGTHLPGVLRSASVAMVK</sequence>
<feature type="non-terminal residue" evidence="2">
    <location>
        <position position="1"/>
    </location>
</feature>
<gene>
    <name evidence="2" type="ORF">AFUS01_LOCUS11905</name>
</gene>
<evidence type="ECO:0000313" key="2">
    <source>
        <dbReference type="EMBL" id="CAG7722790.1"/>
    </source>
</evidence>
<organism evidence="2 3">
    <name type="scientific">Allacma fusca</name>
    <dbReference type="NCBI Taxonomy" id="39272"/>
    <lineage>
        <taxon>Eukaryota</taxon>
        <taxon>Metazoa</taxon>
        <taxon>Ecdysozoa</taxon>
        <taxon>Arthropoda</taxon>
        <taxon>Hexapoda</taxon>
        <taxon>Collembola</taxon>
        <taxon>Symphypleona</taxon>
        <taxon>Sminthuridae</taxon>
        <taxon>Allacma</taxon>
    </lineage>
</organism>